<protein>
    <recommendedName>
        <fullName evidence="4">DUF1499 domain-containing protein</fullName>
    </recommendedName>
</protein>
<evidence type="ECO:0008006" key="4">
    <source>
        <dbReference type="Google" id="ProtNLM"/>
    </source>
</evidence>
<evidence type="ECO:0000256" key="1">
    <source>
        <dbReference type="SAM" id="Phobius"/>
    </source>
</evidence>
<name>A0ABS1S932_9RHOB</name>
<keyword evidence="1" id="KW-1133">Transmembrane helix</keyword>
<dbReference type="Proteomes" id="UP000644749">
    <property type="component" value="Unassembled WGS sequence"/>
</dbReference>
<comment type="caution">
    <text evidence="2">The sequence shown here is derived from an EMBL/GenBank/DDBJ whole genome shotgun (WGS) entry which is preliminary data.</text>
</comment>
<keyword evidence="1" id="KW-0812">Transmembrane</keyword>
<dbReference type="RefSeq" id="WP_191311959.1">
    <property type="nucleotide sequence ID" value="NZ_BNCL01000018.1"/>
</dbReference>
<organism evidence="2 3">
    <name type="scientific">Paracoccus aerius</name>
    <dbReference type="NCBI Taxonomy" id="1915382"/>
    <lineage>
        <taxon>Bacteria</taxon>
        <taxon>Pseudomonadati</taxon>
        <taxon>Pseudomonadota</taxon>
        <taxon>Alphaproteobacteria</taxon>
        <taxon>Rhodobacterales</taxon>
        <taxon>Paracoccaceae</taxon>
        <taxon>Paracoccus</taxon>
    </lineage>
</organism>
<keyword evidence="3" id="KW-1185">Reference proteome</keyword>
<accession>A0ABS1S932</accession>
<proteinExistence type="predicted"/>
<gene>
    <name evidence="2" type="ORF">JL111_17215</name>
</gene>
<evidence type="ECO:0000313" key="3">
    <source>
        <dbReference type="Proteomes" id="UP000644749"/>
    </source>
</evidence>
<keyword evidence="1" id="KW-0472">Membrane</keyword>
<feature type="transmembrane region" description="Helical" evidence="1">
    <location>
        <begin position="76"/>
        <end position="96"/>
    </location>
</feature>
<dbReference type="EMBL" id="JAESHT010000019">
    <property type="protein sequence ID" value="MBL3675218.1"/>
    <property type="molecule type" value="Genomic_DNA"/>
</dbReference>
<feature type="transmembrane region" description="Helical" evidence="1">
    <location>
        <begin position="43"/>
        <end position="64"/>
    </location>
</feature>
<sequence length="99" mass="10836">MSRPRQSSLSVLHRRTATWASVTALLLLAPLLGMQVTDQVKWGFFDFVAAALLMGCTALTWELSLRMTASCVWRRVIALALAASFLLIWIELAAGVTGD</sequence>
<reference evidence="2 3" key="1">
    <citation type="submission" date="2021-01" db="EMBL/GenBank/DDBJ databases">
        <title>011410 draft genome.</title>
        <authorList>
            <person name="Lang L."/>
        </authorList>
    </citation>
    <scope>NUCLEOTIDE SEQUENCE [LARGE SCALE GENOMIC DNA]</scope>
    <source>
        <strain evidence="2 3">KCTC 42845</strain>
    </source>
</reference>
<evidence type="ECO:0000313" key="2">
    <source>
        <dbReference type="EMBL" id="MBL3675218.1"/>
    </source>
</evidence>